<reference evidence="2 3" key="1">
    <citation type="submission" date="2023-06" db="EMBL/GenBank/DDBJ databases">
        <title>Alkalimonas sp., MEB004 an alkaliphilic bacterium isolated from Lonar Lake, India.</title>
        <authorList>
            <person name="Joshi A."/>
            <person name="Thite S."/>
        </authorList>
    </citation>
    <scope>NUCLEOTIDE SEQUENCE [LARGE SCALE GENOMIC DNA]</scope>
    <source>
        <strain evidence="2 3">MEB004</strain>
    </source>
</reference>
<dbReference type="Proteomes" id="UP001339167">
    <property type="component" value="Unassembled WGS sequence"/>
</dbReference>
<dbReference type="RefSeq" id="WP_330088790.1">
    <property type="nucleotide sequence ID" value="NZ_JAUGZK010000013.1"/>
</dbReference>
<protein>
    <submittedName>
        <fullName evidence="2">Molybdopterin-dependent oxidoreductase</fullName>
    </submittedName>
</protein>
<name>A0ABU7JIH1_9GAMM</name>
<evidence type="ECO:0000313" key="3">
    <source>
        <dbReference type="Proteomes" id="UP001339167"/>
    </source>
</evidence>
<organism evidence="2 3">
    <name type="scientific">Alkalimonas mucilaginosa</name>
    <dbReference type="NCBI Taxonomy" id="3057676"/>
    <lineage>
        <taxon>Bacteria</taxon>
        <taxon>Pseudomonadati</taxon>
        <taxon>Pseudomonadota</taxon>
        <taxon>Gammaproteobacteria</taxon>
        <taxon>Alkalimonas</taxon>
    </lineage>
</organism>
<proteinExistence type="predicted"/>
<dbReference type="InterPro" id="IPR036374">
    <property type="entry name" value="OxRdtase_Mopterin-bd_sf"/>
</dbReference>
<evidence type="ECO:0000259" key="1">
    <source>
        <dbReference type="Pfam" id="PF00174"/>
    </source>
</evidence>
<evidence type="ECO:0000313" key="2">
    <source>
        <dbReference type="EMBL" id="MEE2025477.1"/>
    </source>
</evidence>
<feature type="domain" description="Oxidoreductase molybdopterin-binding" evidence="1">
    <location>
        <begin position="65"/>
        <end position="136"/>
    </location>
</feature>
<dbReference type="SUPFAM" id="SSF56524">
    <property type="entry name" value="Oxidoreductase molybdopterin-binding domain"/>
    <property type="match status" value="1"/>
</dbReference>
<accession>A0ABU7JIH1</accession>
<dbReference type="EMBL" id="JAUGZK010000013">
    <property type="protein sequence ID" value="MEE2025477.1"/>
    <property type="molecule type" value="Genomic_DNA"/>
</dbReference>
<dbReference type="InterPro" id="IPR000572">
    <property type="entry name" value="OxRdtase_Mopterin-bd_dom"/>
</dbReference>
<sequence>MVHLTEFRWLCCLLLFITTTLVADEVTQSPVLLIRSAELEQKLWLHDLDNLPQQQARFQAAWGPDGLWQGVYLHDLLAHFQLDGHQDIRLNALNDYRIRITQNDIAKGQPVLATRFNGEPIPLERNGPVILIWPEQAQQALDGTSPLALWIWSLAEIRVLR</sequence>
<comment type="caution">
    <text evidence="2">The sequence shown here is derived from an EMBL/GenBank/DDBJ whole genome shotgun (WGS) entry which is preliminary data.</text>
</comment>
<keyword evidence="3" id="KW-1185">Reference proteome</keyword>
<gene>
    <name evidence="2" type="ORF">QWF21_14665</name>
</gene>
<dbReference type="Gene3D" id="3.90.420.10">
    <property type="entry name" value="Oxidoreductase, molybdopterin-binding domain"/>
    <property type="match status" value="1"/>
</dbReference>
<dbReference type="Pfam" id="PF00174">
    <property type="entry name" value="Oxidored_molyb"/>
    <property type="match status" value="1"/>
</dbReference>